<gene>
    <name evidence="8" type="ORF">TTHT_1385</name>
</gene>
<dbReference type="AlphaFoldDB" id="A0A7R6SZM3"/>
<dbReference type="SUPFAM" id="SSF103473">
    <property type="entry name" value="MFS general substrate transporter"/>
    <property type="match status" value="1"/>
</dbReference>
<accession>A0A7R6SZM3</accession>
<dbReference type="InterPro" id="IPR036259">
    <property type="entry name" value="MFS_trans_sf"/>
</dbReference>
<dbReference type="Gene3D" id="1.20.1250.20">
    <property type="entry name" value="MFS general substrate transporter like domains"/>
    <property type="match status" value="2"/>
</dbReference>
<evidence type="ECO:0000313" key="8">
    <source>
        <dbReference type="EMBL" id="BBB32897.1"/>
    </source>
</evidence>
<sequence length="380" mass="42902">MNKEIIAKKITIFSGVFFIAILLNTYPALMTEFQRYFSMSVGKSGVIPFFSSMGTISANILAIYLLAKKGTKIGLKLGFLTAFLGLLFASILGFYPLIFGIFLISMTFGLIMTSLSTTYSHLPLKHQDFSMYHSFFGIGGLIAPIIVKFILGKGLTYNYVYLSYFVIFLIVLFLFVSHPFENYKTENYSINDFKKAVLNKKIVILVLLLGFYAASEMSIVVWTGNFYKSVHKIGIKKYSLILSMFWLIFTVSRFFGNKKIKKLGVQKNIIIMSVLTILCVGIMLFFPFKYSVIFFGLTAFFMATLFPSFHFLINYIADNNVKGVVNGVLFLVVSIIGLFFVPFVGIIADINIYYAFGIILLPFVVQATVLPLICRENIKI</sequence>
<dbReference type="RefSeq" id="WP_201327199.1">
    <property type="nucleotide sequence ID" value="NZ_AP017470.1"/>
</dbReference>
<dbReference type="GO" id="GO:0012505">
    <property type="term" value="C:endomembrane system"/>
    <property type="evidence" value="ECO:0007669"/>
    <property type="project" value="UniProtKB-SubCell"/>
</dbReference>
<dbReference type="PANTHER" id="PTHR23514">
    <property type="entry name" value="BYPASS OF STOP CODON PROTEIN 6"/>
    <property type="match status" value="1"/>
</dbReference>
<feature type="transmembrane region" description="Helical" evidence="7">
    <location>
        <begin position="352"/>
        <end position="374"/>
    </location>
</feature>
<dbReference type="GO" id="GO:0022857">
    <property type="term" value="F:transmembrane transporter activity"/>
    <property type="evidence" value="ECO:0007669"/>
    <property type="project" value="InterPro"/>
</dbReference>
<evidence type="ECO:0000256" key="1">
    <source>
        <dbReference type="ARBA" id="ARBA00004127"/>
    </source>
</evidence>
<feature type="transmembrane region" description="Helical" evidence="7">
    <location>
        <begin position="74"/>
        <end position="92"/>
    </location>
</feature>
<evidence type="ECO:0000313" key="9">
    <source>
        <dbReference type="Proteomes" id="UP000595564"/>
    </source>
</evidence>
<evidence type="ECO:0000256" key="4">
    <source>
        <dbReference type="ARBA" id="ARBA00022692"/>
    </source>
</evidence>
<feature type="transmembrane region" description="Helical" evidence="7">
    <location>
        <begin position="268"/>
        <end position="286"/>
    </location>
</feature>
<dbReference type="Pfam" id="PF07690">
    <property type="entry name" value="MFS_1"/>
    <property type="match status" value="1"/>
</dbReference>
<evidence type="ECO:0000256" key="2">
    <source>
        <dbReference type="ARBA" id="ARBA00008335"/>
    </source>
</evidence>
<feature type="transmembrane region" description="Helical" evidence="7">
    <location>
        <begin position="202"/>
        <end position="226"/>
    </location>
</feature>
<comment type="subcellular location">
    <subcellularLocation>
        <location evidence="1">Endomembrane system</location>
        <topology evidence="1">Multi-pass membrane protein</topology>
    </subcellularLocation>
</comment>
<dbReference type="EMBL" id="AP017470">
    <property type="protein sequence ID" value="BBB32897.1"/>
    <property type="molecule type" value="Genomic_DNA"/>
</dbReference>
<feature type="transmembrane region" description="Helical" evidence="7">
    <location>
        <begin position="292"/>
        <end position="312"/>
    </location>
</feature>
<keyword evidence="5 7" id="KW-1133">Transmembrane helix</keyword>
<dbReference type="Proteomes" id="UP000595564">
    <property type="component" value="Chromosome"/>
</dbReference>
<feature type="transmembrane region" description="Helical" evidence="7">
    <location>
        <begin position="157"/>
        <end position="176"/>
    </location>
</feature>
<dbReference type="KEGG" id="thyd:TTHT_1385"/>
<feature type="transmembrane region" description="Helical" evidence="7">
    <location>
        <begin position="12"/>
        <end position="29"/>
    </location>
</feature>
<reference evidence="8 9" key="1">
    <citation type="journal article" date="2012" name="Extremophiles">
        <title>Thermotomaculum hydrothermale gen. nov., sp. nov., a novel heterotrophic thermophile within the phylum Acidobacteria from a deep-sea hydrothermal vent chimney in the Southern Okinawa Trough.</title>
        <authorList>
            <person name="Izumi H."/>
            <person name="Nunoura T."/>
            <person name="Miyazaki M."/>
            <person name="Mino S."/>
            <person name="Toki T."/>
            <person name="Takai K."/>
            <person name="Sako Y."/>
            <person name="Sawabe T."/>
            <person name="Nakagawa S."/>
        </authorList>
    </citation>
    <scope>NUCLEOTIDE SEQUENCE [LARGE SCALE GENOMIC DNA]</scope>
    <source>
        <strain evidence="8 9">AC55</strain>
    </source>
</reference>
<feature type="transmembrane region" description="Helical" evidence="7">
    <location>
        <begin position="131"/>
        <end position="151"/>
    </location>
</feature>
<feature type="transmembrane region" description="Helical" evidence="7">
    <location>
        <begin position="49"/>
        <end position="67"/>
    </location>
</feature>
<feature type="transmembrane region" description="Helical" evidence="7">
    <location>
        <begin position="324"/>
        <end position="346"/>
    </location>
</feature>
<keyword evidence="6 7" id="KW-0472">Membrane</keyword>
<feature type="transmembrane region" description="Helical" evidence="7">
    <location>
        <begin position="98"/>
        <end position="119"/>
    </location>
</feature>
<proteinExistence type="inferred from homology"/>
<protein>
    <submittedName>
        <fullName evidence="8">Fucose: H+ symporter, FHS Family, MFS superfamily</fullName>
    </submittedName>
</protein>
<dbReference type="InterPro" id="IPR011701">
    <property type="entry name" value="MFS"/>
</dbReference>
<comment type="similarity">
    <text evidence="2">Belongs to the major facilitator superfamily.</text>
</comment>
<evidence type="ECO:0000256" key="5">
    <source>
        <dbReference type="ARBA" id="ARBA00022989"/>
    </source>
</evidence>
<keyword evidence="3" id="KW-0813">Transport</keyword>
<dbReference type="PANTHER" id="PTHR23514:SF3">
    <property type="entry name" value="BYPASS OF STOP CODON PROTEIN 6"/>
    <property type="match status" value="1"/>
</dbReference>
<name>A0A7R6SZM3_9BACT</name>
<organism evidence="8 9">
    <name type="scientific">Thermotomaculum hydrothermale</name>
    <dbReference type="NCBI Taxonomy" id="981385"/>
    <lineage>
        <taxon>Bacteria</taxon>
        <taxon>Pseudomonadati</taxon>
        <taxon>Acidobacteriota</taxon>
        <taxon>Holophagae</taxon>
        <taxon>Thermotomaculales</taxon>
        <taxon>Thermotomaculaceae</taxon>
        <taxon>Thermotomaculum</taxon>
    </lineage>
</organism>
<keyword evidence="4 7" id="KW-0812">Transmembrane</keyword>
<evidence type="ECO:0000256" key="6">
    <source>
        <dbReference type="ARBA" id="ARBA00023136"/>
    </source>
</evidence>
<keyword evidence="9" id="KW-1185">Reference proteome</keyword>
<dbReference type="InterPro" id="IPR051788">
    <property type="entry name" value="MFS_Transporter"/>
</dbReference>
<evidence type="ECO:0000256" key="3">
    <source>
        <dbReference type="ARBA" id="ARBA00022448"/>
    </source>
</evidence>
<feature type="transmembrane region" description="Helical" evidence="7">
    <location>
        <begin position="238"/>
        <end position="256"/>
    </location>
</feature>
<evidence type="ECO:0000256" key="7">
    <source>
        <dbReference type="SAM" id="Phobius"/>
    </source>
</evidence>
<dbReference type="GO" id="GO:0016020">
    <property type="term" value="C:membrane"/>
    <property type="evidence" value="ECO:0007669"/>
    <property type="project" value="TreeGrafter"/>
</dbReference>